<dbReference type="PROSITE" id="PS00061">
    <property type="entry name" value="ADH_SHORT"/>
    <property type="match status" value="1"/>
</dbReference>
<feature type="domain" description="Ketoreductase" evidence="4">
    <location>
        <begin position="8"/>
        <end position="195"/>
    </location>
</feature>
<dbReference type="EMBL" id="JAACYR010000004">
    <property type="protein sequence ID" value="NDJ87901.1"/>
    <property type="molecule type" value="Genomic_DNA"/>
</dbReference>
<dbReference type="Proteomes" id="UP000466523">
    <property type="component" value="Unassembled WGS sequence"/>
</dbReference>
<dbReference type="InterPro" id="IPR036291">
    <property type="entry name" value="NAD(P)-bd_dom_sf"/>
</dbReference>
<dbReference type="AlphaFoldDB" id="A0A7K3L650"/>
<protein>
    <submittedName>
        <fullName evidence="5">SDR family oxidoreductase</fullName>
    </submittedName>
</protein>
<dbReference type="CDD" id="cd05233">
    <property type="entry name" value="SDR_c"/>
    <property type="match status" value="1"/>
</dbReference>
<dbReference type="InterPro" id="IPR002347">
    <property type="entry name" value="SDR_fam"/>
</dbReference>
<dbReference type="PRINTS" id="PR00080">
    <property type="entry name" value="SDRFAMILY"/>
</dbReference>
<dbReference type="GO" id="GO:0016491">
    <property type="term" value="F:oxidoreductase activity"/>
    <property type="evidence" value="ECO:0007669"/>
    <property type="project" value="UniProtKB-KW"/>
</dbReference>
<dbReference type="PANTHER" id="PTHR24321">
    <property type="entry name" value="DEHYDROGENASES, SHORT CHAIN"/>
    <property type="match status" value="1"/>
</dbReference>
<dbReference type="SMART" id="SM00822">
    <property type="entry name" value="PKS_KR"/>
    <property type="match status" value="1"/>
</dbReference>
<evidence type="ECO:0000259" key="4">
    <source>
        <dbReference type="SMART" id="SM00822"/>
    </source>
</evidence>
<dbReference type="FunFam" id="3.40.50.720:FF:000084">
    <property type="entry name" value="Short-chain dehydrogenase reductase"/>
    <property type="match status" value="1"/>
</dbReference>
<accession>A0A7K3L650</accession>
<organism evidence="5 6">
    <name type="scientific">Mycolicibacter kumamotonensis</name>
    <dbReference type="NCBI Taxonomy" id="354243"/>
    <lineage>
        <taxon>Bacteria</taxon>
        <taxon>Bacillati</taxon>
        <taxon>Actinomycetota</taxon>
        <taxon>Actinomycetes</taxon>
        <taxon>Mycobacteriales</taxon>
        <taxon>Mycobacteriaceae</taxon>
        <taxon>Mycolicibacter</taxon>
    </lineage>
</organism>
<comment type="caution">
    <text evidence="5">The sequence shown here is derived from an EMBL/GenBank/DDBJ whole genome shotgun (WGS) entry which is preliminary data.</text>
</comment>
<evidence type="ECO:0000256" key="2">
    <source>
        <dbReference type="ARBA" id="ARBA00023002"/>
    </source>
</evidence>
<dbReference type="PANTHER" id="PTHR24321:SF8">
    <property type="entry name" value="ESTRADIOL 17-BETA-DEHYDROGENASE 8-RELATED"/>
    <property type="match status" value="1"/>
</dbReference>
<name>A0A7K3L650_9MYCO</name>
<keyword evidence="3" id="KW-0520">NAD</keyword>
<evidence type="ECO:0000256" key="3">
    <source>
        <dbReference type="ARBA" id="ARBA00023027"/>
    </source>
</evidence>
<evidence type="ECO:0000313" key="6">
    <source>
        <dbReference type="Proteomes" id="UP000466523"/>
    </source>
</evidence>
<evidence type="ECO:0000256" key="1">
    <source>
        <dbReference type="ARBA" id="ARBA00006484"/>
    </source>
</evidence>
<dbReference type="PRINTS" id="PR00081">
    <property type="entry name" value="GDHRDH"/>
</dbReference>
<dbReference type="Gene3D" id="3.40.50.720">
    <property type="entry name" value="NAD(P)-binding Rossmann-like Domain"/>
    <property type="match status" value="1"/>
</dbReference>
<dbReference type="InterPro" id="IPR057326">
    <property type="entry name" value="KR_dom"/>
</dbReference>
<evidence type="ECO:0000313" key="5">
    <source>
        <dbReference type="EMBL" id="NDJ87901.1"/>
    </source>
</evidence>
<dbReference type="InterPro" id="IPR020904">
    <property type="entry name" value="Sc_DH/Rdtase_CS"/>
</dbReference>
<comment type="similarity">
    <text evidence="1">Belongs to the short-chain dehydrogenases/reductases (SDR) family.</text>
</comment>
<reference evidence="5 6" key="1">
    <citation type="submission" date="2020-01" db="EMBL/GenBank/DDBJ databases">
        <authorList>
            <person name="Sanchez-Estrada R."/>
            <person name="Gonzalez-Y-Merchand J.A."/>
            <person name="Rivera-Gutierrez S."/>
        </authorList>
    </citation>
    <scope>NUCLEOTIDE SEQUENCE [LARGE SCALE GENOMIC DNA]</scope>
    <source>
        <strain evidence="5 6">CST 7247</strain>
    </source>
</reference>
<dbReference type="SUPFAM" id="SSF51735">
    <property type="entry name" value="NAD(P)-binding Rossmann-fold domains"/>
    <property type="match status" value="1"/>
</dbReference>
<proteinExistence type="inferred from homology"/>
<keyword evidence="2" id="KW-0560">Oxidoreductase</keyword>
<dbReference type="Pfam" id="PF13561">
    <property type="entry name" value="adh_short_C2"/>
    <property type="match status" value="1"/>
</dbReference>
<sequence length="278" mass="28334">MTGRLADKVAVVTGSTRAIGRAIAIRFAAEGARVVVTGRTEAHGTQVVAEIESAGGDALFVPADLEDQSQVQELADRAVERFGGLDVLVNNGAATDLVGPGGVDAALLDLDTARWDAILRGCTTTAVWSSQAALRHMVDGAGGAIVNISSAASTLGTPAMAGYSVAKAGLEALTRSIAVDYAQHGVRANNLVLGFIVSRPSHEAMVADPVVGPALRTMQLTRFGRPDDVAAAAAFLASDEASFITGTSLAVDGGATARMPMPDLAGARSVGSRDRSPQ</sequence>
<dbReference type="RefSeq" id="WP_162111610.1">
    <property type="nucleotide sequence ID" value="NZ_JAACYR010000004.1"/>
</dbReference>
<gene>
    <name evidence="5" type="ORF">GWR20_01815</name>
</gene>